<dbReference type="EMBL" id="AWUE01023028">
    <property type="protein sequence ID" value="OMO55177.1"/>
    <property type="molecule type" value="Genomic_DNA"/>
</dbReference>
<dbReference type="Proteomes" id="UP000187203">
    <property type="component" value="Unassembled WGS sequence"/>
</dbReference>
<proteinExistence type="predicted"/>
<sequence length="50" mass="5234">MAMEPFIKARAPNIVQFPGCHSSSSIGAPGIGSRARALPSLRRLHGSSES</sequence>
<keyword evidence="2" id="KW-1185">Reference proteome</keyword>
<accession>A0A1R3GAU6</accession>
<comment type="caution">
    <text evidence="1">The sequence shown here is derived from an EMBL/GenBank/DDBJ whole genome shotgun (WGS) entry which is preliminary data.</text>
</comment>
<dbReference type="AlphaFoldDB" id="A0A1R3GAU6"/>
<protein>
    <submittedName>
        <fullName evidence="1">Acyl carrier protein 4, chloroplastic</fullName>
    </submittedName>
</protein>
<evidence type="ECO:0000313" key="1">
    <source>
        <dbReference type="EMBL" id="OMO55177.1"/>
    </source>
</evidence>
<evidence type="ECO:0000313" key="2">
    <source>
        <dbReference type="Proteomes" id="UP000187203"/>
    </source>
</evidence>
<reference evidence="2" key="1">
    <citation type="submission" date="2013-09" db="EMBL/GenBank/DDBJ databases">
        <title>Corchorus olitorius genome sequencing.</title>
        <authorList>
            <person name="Alam M."/>
            <person name="Haque M.S."/>
            <person name="Islam M.S."/>
            <person name="Emdad E.M."/>
            <person name="Islam M.M."/>
            <person name="Ahmed B."/>
            <person name="Halim A."/>
            <person name="Hossen Q.M.M."/>
            <person name="Hossain M.Z."/>
            <person name="Ahmed R."/>
            <person name="Khan M.M."/>
            <person name="Islam R."/>
            <person name="Rashid M.M."/>
            <person name="Khan S.A."/>
            <person name="Rahman M.S."/>
            <person name="Alam M."/>
            <person name="Yahiya A.S."/>
            <person name="Khan M.S."/>
            <person name="Azam M.S."/>
            <person name="Haque T."/>
            <person name="Lashkar M.Z.H."/>
            <person name="Akhand A.I."/>
            <person name="Morshed G."/>
            <person name="Roy S."/>
            <person name="Uddin K.S."/>
            <person name="Rabeya T."/>
            <person name="Hossain A.S."/>
            <person name="Chowdhury A."/>
            <person name="Snigdha A.R."/>
            <person name="Mortoza M.S."/>
            <person name="Matin S.A."/>
            <person name="Hoque S.M.E."/>
            <person name="Islam M.K."/>
            <person name="Roy D.K."/>
            <person name="Haider R."/>
            <person name="Moosa M.M."/>
            <person name="Elias S.M."/>
            <person name="Hasan A.M."/>
            <person name="Jahan S."/>
            <person name="Shafiuddin M."/>
            <person name="Mahmood N."/>
            <person name="Shommy N.S."/>
        </authorList>
    </citation>
    <scope>NUCLEOTIDE SEQUENCE [LARGE SCALE GENOMIC DNA]</scope>
    <source>
        <strain evidence="2">cv. O-4</strain>
    </source>
</reference>
<gene>
    <name evidence="1" type="ORF">COLO4_36148</name>
</gene>
<name>A0A1R3GAU6_9ROSI</name>
<organism evidence="1 2">
    <name type="scientific">Corchorus olitorius</name>
    <dbReference type="NCBI Taxonomy" id="93759"/>
    <lineage>
        <taxon>Eukaryota</taxon>
        <taxon>Viridiplantae</taxon>
        <taxon>Streptophyta</taxon>
        <taxon>Embryophyta</taxon>
        <taxon>Tracheophyta</taxon>
        <taxon>Spermatophyta</taxon>
        <taxon>Magnoliopsida</taxon>
        <taxon>eudicotyledons</taxon>
        <taxon>Gunneridae</taxon>
        <taxon>Pentapetalae</taxon>
        <taxon>rosids</taxon>
        <taxon>malvids</taxon>
        <taxon>Malvales</taxon>
        <taxon>Malvaceae</taxon>
        <taxon>Grewioideae</taxon>
        <taxon>Apeibeae</taxon>
        <taxon>Corchorus</taxon>
    </lineage>
</organism>